<accession>A0A1X2EQP5</accession>
<feature type="domain" description="HTH tetR-type" evidence="3">
    <location>
        <begin position="21"/>
        <end position="81"/>
    </location>
</feature>
<dbReference type="Gene3D" id="1.10.357.10">
    <property type="entry name" value="Tetracycline Repressor, domain 2"/>
    <property type="match status" value="1"/>
</dbReference>
<comment type="caution">
    <text evidence="4">The sequence shown here is derived from an EMBL/GenBank/DDBJ whole genome shotgun (WGS) entry which is preliminary data.</text>
</comment>
<dbReference type="SUPFAM" id="SSF46689">
    <property type="entry name" value="Homeodomain-like"/>
    <property type="match status" value="1"/>
</dbReference>
<evidence type="ECO:0000313" key="5">
    <source>
        <dbReference type="Proteomes" id="UP000193090"/>
    </source>
</evidence>
<protein>
    <submittedName>
        <fullName evidence="4">TetR family transcriptional regulator</fullName>
    </submittedName>
</protein>
<dbReference type="AlphaFoldDB" id="A0A1X2EQP5"/>
<name>A0A1X2EQP5_9MYCO</name>
<proteinExistence type="predicted"/>
<organism evidence="4 5">
    <name type="scientific">Mycolicibacillus trivialis</name>
    <dbReference type="NCBI Taxonomy" id="1798"/>
    <lineage>
        <taxon>Bacteria</taxon>
        <taxon>Bacillati</taxon>
        <taxon>Actinomycetota</taxon>
        <taxon>Actinomycetes</taxon>
        <taxon>Mycobacteriales</taxon>
        <taxon>Mycobacteriaceae</taxon>
        <taxon>Mycolicibacillus</taxon>
    </lineage>
</organism>
<evidence type="ECO:0000259" key="3">
    <source>
        <dbReference type="PROSITE" id="PS50977"/>
    </source>
</evidence>
<dbReference type="InterPro" id="IPR001647">
    <property type="entry name" value="HTH_TetR"/>
</dbReference>
<feature type="DNA-binding region" description="H-T-H motif" evidence="2">
    <location>
        <begin position="44"/>
        <end position="63"/>
    </location>
</feature>
<gene>
    <name evidence="4" type="ORF">AWC30_02255</name>
</gene>
<keyword evidence="5" id="KW-1185">Reference proteome</keyword>
<dbReference type="PROSITE" id="PS50977">
    <property type="entry name" value="HTH_TETR_2"/>
    <property type="match status" value="1"/>
</dbReference>
<evidence type="ECO:0000313" key="4">
    <source>
        <dbReference type="EMBL" id="ORX08474.1"/>
    </source>
</evidence>
<dbReference type="InterPro" id="IPR009057">
    <property type="entry name" value="Homeodomain-like_sf"/>
</dbReference>
<keyword evidence="1 2" id="KW-0238">DNA-binding</keyword>
<dbReference type="Pfam" id="PF00440">
    <property type="entry name" value="TetR_N"/>
    <property type="match status" value="1"/>
</dbReference>
<reference evidence="4 5" key="1">
    <citation type="submission" date="2016-01" db="EMBL/GenBank/DDBJ databases">
        <title>The new phylogeny of the genus Mycobacterium.</title>
        <authorList>
            <person name="Tarcisio F."/>
            <person name="Conor M."/>
            <person name="Antonella G."/>
            <person name="Elisabetta G."/>
            <person name="Giulia F.S."/>
            <person name="Sara T."/>
            <person name="Anna F."/>
            <person name="Clotilde B."/>
            <person name="Roberto B."/>
            <person name="Veronica D.S."/>
            <person name="Fabio R."/>
            <person name="Monica P."/>
            <person name="Olivier J."/>
            <person name="Enrico T."/>
            <person name="Nicola S."/>
        </authorList>
    </citation>
    <scope>NUCLEOTIDE SEQUENCE [LARGE SCALE GENOMIC DNA]</scope>
    <source>
        <strain evidence="4 5">DSM 44153</strain>
    </source>
</reference>
<dbReference type="GO" id="GO:0003677">
    <property type="term" value="F:DNA binding"/>
    <property type="evidence" value="ECO:0007669"/>
    <property type="project" value="UniProtKB-UniRule"/>
</dbReference>
<dbReference type="EMBL" id="LQPZ01000006">
    <property type="protein sequence ID" value="ORX08474.1"/>
    <property type="molecule type" value="Genomic_DNA"/>
</dbReference>
<evidence type="ECO:0000256" key="1">
    <source>
        <dbReference type="ARBA" id="ARBA00023125"/>
    </source>
</evidence>
<dbReference type="STRING" id="1798.AWC30_02255"/>
<sequence>MVVMAERARTYGGATGSERQSRRRAALLDAALDTIAADGVAAVTVRGVCLRARLNDRYFYESFRTVDDLVLAVYDGQNARAFAAMLPAIESAPPDPVQRARAAMSSGLDFLCADARRGQLLIEAQTTEGLRSRWRDLVKMLATVMAEQGRVLLAGQQPVDPDIDLAALTLVAGGFEVVTLWLRGELDVSRAHLEDFLVTMVTARQPAR</sequence>
<evidence type="ECO:0000256" key="2">
    <source>
        <dbReference type="PROSITE-ProRule" id="PRU00335"/>
    </source>
</evidence>
<dbReference type="OrthoDB" id="4802216at2"/>
<dbReference type="Proteomes" id="UP000193090">
    <property type="component" value="Unassembled WGS sequence"/>
</dbReference>